<dbReference type="EMBL" id="KQ978822">
    <property type="protein sequence ID" value="KYN28072.1"/>
    <property type="molecule type" value="Genomic_DNA"/>
</dbReference>
<dbReference type="AlphaFoldDB" id="A0A195EJI3"/>
<organism evidence="1 2">
    <name type="scientific">Trachymyrmex cornetzi</name>
    <dbReference type="NCBI Taxonomy" id="471704"/>
    <lineage>
        <taxon>Eukaryota</taxon>
        <taxon>Metazoa</taxon>
        <taxon>Ecdysozoa</taxon>
        <taxon>Arthropoda</taxon>
        <taxon>Hexapoda</taxon>
        <taxon>Insecta</taxon>
        <taxon>Pterygota</taxon>
        <taxon>Neoptera</taxon>
        <taxon>Endopterygota</taxon>
        <taxon>Hymenoptera</taxon>
        <taxon>Apocrita</taxon>
        <taxon>Aculeata</taxon>
        <taxon>Formicoidea</taxon>
        <taxon>Formicidae</taxon>
        <taxon>Myrmicinae</taxon>
        <taxon>Trachymyrmex</taxon>
    </lineage>
</organism>
<accession>A0A195EJI3</accession>
<reference evidence="1 2" key="1">
    <citation type="submission" date="2015-09" db="EMBL/GenBank/DDBJ databases">
        <title>Trachymyrmex cornetzi WGS genome.</title>
        <authorList>
            <person name="Nygaard S."/>
            <person name="Hu H."/>
            <person name="Boomsma J."/>
            <person name="Zhang G."/>
        </authorList>
    </citation>
    <scope>NUCLEOTIDE SEQUENCE [LARGE SCALE GENOMIC DNA]</scope>
    <source>
        <strain evidence="1">Tcor2-1</strain>
        <tissue evidence="1">Whole body</tissue>
    </source>
</reference>
<dbReference type="Proteomes" id="UP000078492">
    <property type="component" value="Unassembled WGS sequence"/>
</dbReference>
<keyword evidence="2" id="KW-1185">Reference proteome</keyword>
<sequence>MIIVPQDSYYANDYRIQIALYVSLRSAANQEMLVLDHHAARICVSTYR</sequence>
<gene>
    <name evidence="1" type="ORF">ALC57_02508</name>
</gene>
<evidence type="ECO:0000313" key="2">
    <source>
        <dbReference type="Proteomes" id="UP000078492"/>
    </source>
</evidence>
<name>A0A195EJI3_9HYME</name>
<evidence type="ECO:0000313" key="1">
    <source>
        <dbReference type="EMBL" id="KYN28072.1"/>
    </source>
</evidence>
<protein>
    <submittedName>
        <fullName evidence="1">Uncharacterized protein</fullName>
    </submittedName>
</protein>
<proteinExistence type="predicted"/>